<name>A0A532V4W1_UNCT6</name>
<evidence type="ECO:0000313" key="3">
    <source>
        <dbReference type="Proteomes" id="UP000317778"/>
    </source>
</evidence>
<sequence>MAQFVLAFLLIGGVELEVDWSELSVHFYGPVNLASDTLYKGELEASLDSMLATIPLYGELSLGDAVARSRDAQNYFQTALSYPQVVSTRYSTAGEVQNEYVISLVGPFLEELIPRPMQPPTLHEQEPDASTGPEQNNLSSIPSTGFIIDARGTGFRPGIFPRLLDPQGNVILDAGNVDRDVLLERGYVHYAYSPRAALQTRELGLNPLRLVAERTVGRDRCDIVLSAADAERILDSPLNLRLLCECMVTIIIDRQ</sequence>
<evidence type="ECO:0000313" key="2">
    <source>
        <dbReference type="EMBL" id="TKJ42027.1"/>
    </source>
</evidence>
<dbReference type="EMBL" id="NJBO01000011">
    <property type="protein sequence ID" value="TKJ42027.1"/>
    <property type="molecule type" value="Genomic_DNA"/>
</dbReference>
<gene>
    <name evidence="2" type="ORF">CEE36_07325</name>
</gene>
<accession>A0A532V4W1</accession>
<dbReference type="Proteomes" id="UP000317778">
    <property type="component" value="Unassembled WGS sequence"/>
</dbReference>
<dbReference type="AlphaFoldDB" id="A0A532V4W1"/>
<proteinExistence type="predicted"/>
<feature type="region of interest" description="Disordered" evidence="1">
    <location>
        <begin position="115"/>
        <end position="140"/>
    </location>
</feature>
<comment type="caution">
    <text evidence="2">The sequence shown here is derived from an EMBL/GenBank/DDBJ whole genome shotgun (WGS) entry which is preliminary data.</text>
</comment>
<evidence type="ECO:0000256" key="1">
    <source>
        <dbReference type="SAM" id="MobiDB-lite"/>
    </source>
</evidence>
<protein>
    <submittedName>
        <fullName evidence="2">Uncharacterized protein</fullName>
    </submittedName>
</protein>
<reference evidence="2 3" key="1">
    <citation type="submission" date="2017-06" db="EMBL/GenBank/DDBJ databases">
        <title>Novel microbial phyla capable of carbon fixation and sulfur reduction in deep-sea sediments.</title>
        <authorList>
            <person name="Huang J."/>
            <person name="Baker B."/>
            <person name="Wang Y."/>
        </authorList>
    </citation>
    <scope>NUCLEOTIDE SEQUENCE [LARGE SCALE GENOMIC DNA]</scope>
    <source>
        <strain evidence="2">B3_TA06</strain>
    </source>
</reference>
<organism evidence="2 3">
    <name type="scientific">candidate division TA06 bacterium B3_TA06</name>
    <dbReference type="NCBI Taxonomy" id="2012487"/>
    <lineage>
        <taxon>Bacteria</taxon>
        <taxon>Bacteria division TA06</taxon>
    </lineage>
</organism>